<proteinExistence type="predicted"/>
<evidence type="ECO:0000313" key="2">
    <source>
        <dbReference type="Proteomes" id="UP001255185"/>
    </source>
</evidence>
<dbReference type="EMBL" id="JAVDVI010000010">
    <property type="protein sequence ID" value="MDR6968375.1"/>
    <property type="molecule type" value="Genomic_DNA"/>
</dbReference>
<keyword evidence="2" id="KW-1185">Reference proteome</keyword>
<protein>
    <recommendedName>
        <fullName evidence="3">Bacterial Ig-like domain-containing protein</fullName>
    </recommendedName>
</protein>
<dbReference type="Proteomes" id="UP001255185">
    <property type="component" value="Unassembled WGS sequence"/>
</dbReference>
<evidence type="ECO:0008006" key="3">
    <source>
        <dbReference type="Google" id="ProtNLM"/>
    </source>
</evidence>
<dbReference type="RefSeq" id="WP_310026931.1">
    <property type="nucleotide sequence ID" value="NZ_JAVDVI010000010.1"/>
</dbReference>
<accession>A0ABU1TQX2</accession>
<evidence type="ECO:0000313" key="1">
    <source>
        <dbReference type="EMBL" id="MDR6968375.1"/>
    </source>
</evidence>
<comment type="caution">
    <text evidence="1">The sequence shown here is derived from an EMBL/GenBank/DDBJ whole genome shotgun (WGS) entry which is preliminary data.</text>
</comment>
<reference evidence="1 2" key="1">
    <citation type="submission" date="2023-07" db="EMBL/GenBank/DDBJ databases">
        <title>Sorghum-associated microbial communities from plants grown in Nebraska, USA.</title>
        <authorList>
            <person name="Schachtman D."/>
        </authorList>
    </citation>
    <scope>NUCLEOTIDE SEQUENCE [LARGE SCALE GENOMIC DNA]</scope>
    <source>
        <strain evidence="1 2">3773</strain>
    </source>
</reference>
<name>A0ABU1TQX2_9FLAO</name>
<sequence length="313" mass="33039">MASTTMFVSCGSDDNGGTPGPVVPVATSITLSVSLETIQVGQSVTLTVTDNLTNNVTSTSTFTANNVALPSATFTPTEAGSFSIVAKYETADGVLTSAPKVITVTAAPVPSAGKYTFAGNDYEVDNMFFRIHGTGSNATVLNFGSEEQPDYRSLWAGIAYNGAENGIATATHYYEYMVTIPVLYDGTNFTLQYPGEAEAEVYNIYADFDQAPFDLEAVTGGSATFDSFNYVQNGVSSSANSSVFGDGANTIISHEFDGDLTTDLAPLGVTNLLGSSRSNVHNKTFPATMIKMKDLKKVIPASKAKVQSFKAKR</sequence>
<gene>
    <name evidence="1" type="ORF">J2X31_002398</name>
</gene>
<organism evidence="1 2">
    <name type="scientific">Flavobacterium arsenatis</name>
    <dbReference type="NCBI Taxonomy" id="1484332"/>
    <lineage>
        <taxon>Bacteria</taxon>
        <taxon>Pseudomonadati</taxon>
        <taxon>Bacteroidota</taxon>
        <taxon>Flavobacteriia</taxon>
        <taxon>Flavobacteriales</taxon>
        <taxon>Flavobacteriaceae</taxon>
        <taxon>Flavobacterium</taxon>
    </lineage>
</organism>